<name>A0A165JRT1_EXIGL</name>
<protein>
    <recommendedName>
        <fullName evidence="15">Peroxidase</fullName>
        <ecNumber evidence="15">1.11.1.-</ecNumber>
    </recommendedName>
</protein>
<evidence type="ECO:0000313" key="18">
    <source>
        <dbReference type="Proteomes" id="UP000077266"/>
    </source>
</evidence>
<dbReference type="GO" id="GO:0016791">
    <property type="term" value="F:phosphatase activity"/>
    <property type="evidence" value="ECO:0007669"/>
    <property type="project" value="UniProtKB-ARBA"/>
</dbReference>
<evidence type="ECO:0000256" key="10">
    <source>
        <dbReference type="ARBA" id="ARBA00023180"/>
    </source>
</evidence>
<dbReference type="Pfam" id="PF13419">
    <property type="entry name" value="HAD_2"/>
    <property type="match status" value="1"/>
</dbReference>
<dbReference type="GO" id="GO:0019120">
    <property type="term" value="F:hydrolase activity, acting on acid halide bonds, in C-halide compounds"/>
    <property type="evidence" value="ECO:0007669"/>
    <property type="project" value="InterPro"/>
</dbReference>
<dbReference type="PANTHER" id="PTHR43316:SF3">
    <property type="entry name" value="HALOACID DEHALOGENASE, TYPE II (AFU_ORTHOLOGUE AFUA_2G07750)-RELATED"/>
    <property type="match status" value="1"/>
</dbReference>
<dbReference type="InterPro" id="IPR023198">
    <property type="entry name" value="PGP-like_dom2"/>
</dbReference>
<evidence type="ECO:0000256" key="3">
    <source>
        <dbReference type="ARBA" id="ARBA00022559"/>
    </source>
</evidence>
<dbReference type="InterPro" id="IPR041492">
    <property type="entry name" value="HAD_2"/>
</dbReference>
<keyword evidence="9 14" id="KW-1015">Disulfide bond</keyword>
<sequence length="592" mass="64134">MIAAPLVALALAGIAAAVPAVPPQPTATNPQCSFWQNVRDRFINEIFLGVCAQDVHSMIRISFHDAIGFSLHSDKGGGADGSMIKFQDVELNFPANEGIDFIVSFLQPFADDVGISYGDAIMFGAAVAPRLPGFVGRPDATRAAPDKTVPEPQDDLTDIFARMADAGFTPTELVHLLASHSMASQAGVDPSPPLLGAPFDSTPFDFDSQVFLEVMLQGTSFPAGGSGANLGEDESPLPGEFRLLSDRLFARDNRTACDWQANALSQSAMASNFATAFKKLSLLGQDVSKLTDCSELIGTPPPAKNAQAFFPAGTNHDMIEQACATQLFPTTLSTVAGRATPIPVVQLQDCPTCPTFKRPLVFDIVGTTTDWFTSVHAAVKAVDSKVDAEELVKAWRSGIAQRTSLSNAEGKFVEMYTAYGEVLDDLCRTRGLKWTEDVKRDLVKSWGRMKAWEDTAHGLELLRSKYVVCGLTNCRASMMIDVHKKNNMVFDLLLTSDVIHAYKPSPKMYQAALSALNLQPGEVALVAAHAYDLRAAREHGYRTIYVARDSELALEPAEELENRTKDFDLHVEGGLIHLARALGIEDDKPDLL</sequence>
<evidence type="ECO:0000256" key="13">
    <source>
        <dbReference type="PIRSR" id="PIRSR601621-3"/>
    </source>
</evidence>
<evidence type="ECO:0000256" key="11">
    <source>
        <dbReference type="PIRSR" id="PIRSR601621-1"/>
    </source>
</evidence>
<dbReference type="InterPro" id="IPR006439">
    <property type="entry name" value="HAD-SF_hydro_IA"/>
</dbReference>
<evidence type="ECO:0000256" key="7">
    <source>
        <dbReference type="ARBA" id="ARBA00023002"/>
    </source>
</evidence>
<feature type="binding site" evidence="12">
    <location>
        <position position="82"/>
    </location>
    <ligand>
        <name>Ca(2+)</name>
        <dbReference type="ChEBI" id="CHEBI:29108"/>
        <label>1</label>
    </ligand>
</feature>
<dbReference type="EC" id="1.11.1.-" evidence="15"/>
<feature type="site" description="Transition state stabilizer" evidence="13">
    <location>
        <position position="60"/>
    </location>
</feature>
<dbReference type="Gene3D" id="1.10.150.240">
    <property type="entry name" value="Putative phosphatase, domain 2"/>
    <property type="match status" value="1"/>
</dbReference>
<evidence type="ECO:0000256" key="1">
    <source>
        <dbReference type="ARBA" id="ARBA00006089"/>
    </source>
</evidence>
<dbReference type="SFLD" id="SFLDS00003">
    <property type="entry name" value="Haloacid_Dehalogenase"/>
    <property type="match status" value="1"/>
</dbReference>
<dbReference type="PROSITE" id="PS50873">
    <property type="entry name" value="PEROXIDASE_4"/>
    <property type="match status" value="1"/>
</dbReference>
<dbReference type="AlphaFoldDB" id="A0A165JRT1"/>
<feature type="disulfide bond" evidence="14">
    <location>
        <begin position="257"/>
        <end position="323"/>
    </location>
</feature>
<feature type="binding site" evidence="12">
    <location>
        <position position="78"/>
    </location>
    <ligand>
        <name>Ca(2+)</name>
        <dbReference type="ChEBI" id="CHEBI:29108"/>
        <label>1</label>
    </ligand>
</feature>
<dbReference type="NCBIfam" id="TIGR01428">
    <property type="entry name" value="HAD_type_II"/>
    <property type="match status" value="1"/>
</dbReference>
<comment type="cofactor">
    <cofactor evidence="12 15">
        <name>Ca(2+)</name>
        <dbReference type="ChEBI" id="CHEBI:29108"/>
    </cofactor>
    <text evidence="12 15">Binds 2 calcium ions per subunit.</text>
</comment>
<feature type="domain" description="Plant heme peroxidase family profile" evidence="16">
    <location>
        <begin position="110"/>
        <end position="297"/>
    </location>
</feature>
<comment type="cofactor">
    <cofactor evidence="12">
        <name>heme b</name>
        <dbReference type="ChEBI" id="CHEBI:60344"/>
    </cofactor>
    <text evidence="12">Binds 1 heme b (iron(II)-protoporphyrin IX) group per subunit.</text>
</comment>
<dbReference type="InterPro" id="IPR051540">
    <property type="entry name" value="S-2-haloacid_dehalogenase"/>
</dbReference>
<dbReference type="InterPro" id="IPR024589">
    <property type="entry name" value="Ligninase_C"/>
</dbReference>
<keyword evidence="7 15" id="KW-0560">Oxidoreductase</keyword>
<keyword evidence="15" id="KW-0732">Signal</keyword>
<keyword evidence="6" id="KW-0378">Hydrolase</keyword>
<dbReference type="Proteomes" id="UP000077266">
    <property type="component" value="Unassembled WGS sequence"/>
</dbReference>
<dbReference type="GO" id="GO:0006979">
    <property type="term" value="P:response to oxidative stress"/>
    <property type="evidence" value="ECO:0007669"/>
    <property type="project" value="InterPro"/>
</dbReference>
<feature type="binding site" evidence="12">
    <location>
        <position position="200"/>
    </location>
    <ligand>
        <name>Ca(2+)</name>
        <dbReference type="ChEBI" id="CHEBI:29108"/>
        <label>2</label>
    </ligand>
</feature>
<evidence type="ECO:0000256" key="12">
    <source>
        <dbReference type="PIRSR" id="PIRSR601621-2"/>
    </source>
</evidence>
<dbReference type="SFLD" id="SFLDG01129">
    <property type="entry name" value="C1.5:_HAD__Beta-PGM__Phosphata"/>
    <property type="match status" value="1"/>
</dbReference>
<dbReference type="PROSITE" id="PS00435">
    <property type="entry name" value="PEROXIDASE_1"/>
    <property type="match status" value="1"/>
</dbReference>
<gene>
    <name evidence="17" type="ORF">EXIGLDRAFT_748214</name>
</gene>
<dbReference type="InterPro" id="IPR001621">
    <property type="entry name" value="Ligninase"/>
</dbReference>
<dbReference type="PRINTS" id="PR00462">
    <property type="entry name" value="LIGNINASE"/>
</dbReference>
<dbReference type="GO" id="GO:0020037">
    <property type="term" value="F:heme binding"/>
    <property type="evidence" value="ECO:0007669"/>
    <property type="project" value="UniProtKB-UniRule"/>
</dbReference>
<dbReference type="SUPFAM" id="SSF48113">
    <property type="entry name" value="Heme-dependent peroxidases"/>
    <property type="match status" value="1"/>
</dbReference>
<dbReference type="NCBIfam" id="TIGR01493">
    <property type="entry name" value="HAD-SF-IA-v2"/>
    <property type="match status" value="1"/>
</dbReference>
<dbReference type="InterPro" id="IPR023214">
    <property type="entry name" value="HAD_sf"/>
</dbReference>
<dbReference type="Gene3D" id="3.40.50.1000">
    <property type="entry name" value="HAD superfamily/HAD-like"/>
    <property type="match status" value="1"/>
</dbReference>
<dbReference type="Pfam" id="PF00141">
    <property type="entry name" value="peroxidase"/>
    <property type="match status" value="1"/>
</dbReference>
<keyword evidence="3 15" id="KW-0575">Peroxidase</keyword>
<dbReference type="STRING" id="1314781.A0A165JRT1"/>
<evidence type="ECO:0000256" key="2">
    <source>
        <dbReference type="ARBA" id="ARBA00008106"/>
    </source>
</evidence>
<dbReference type="PROSITE" id="PS00436">
    <property type="entry name" value="PEROXIDASE_2"/>
    <property type="match status" value="1"/>
</dbReference>
<dbReference type="OrthoDB" id="2363873at2759"/>
<accession>A0A165JRT1</accession>
<feature type="binding site" evidence="12">
    <location>
        <position position="202"/>
    </location>
    <ligand>
        <name>Ca(2+)</name>
        <dbReference type="ChEBI" id="CHEBI:29108"/>
        <label>2</label>
    </ligand>
</feature>
<dbReference type="EMBL" id="KV425960">
    <property type="protein sequence ID" value="KZV95242.1"/>
    <property type="molecule type" value="Genomic_DNA"/>
</dbReference>
<dbReference type="InterPro" id="IPR006328">
    <property type="entry name" value="2-HAD"/>
</dbReference>
<keyword evidence="18" id="KW-1185">Reference proteome</keyword>
<dbReference type="InterPro" id="IPR019793">
    <property type="entry name" value="Peroxidases_heam-ligand_BS"/>
</dbReference>
<reference evidence="17 18" key="1">
    <citation type="journal article" date="2016" name="Mol. Biol. Evol.">
        <title>Comparative Genomics of Early-Diverging Mushroom-Forming Fungi Provides Insights into the Origins of Lignocellulose Decay Capabilities.</title>
        <authorList>
            <person name="Nagy L.G."/>
            <person name="Riley R."/>
            <person name="Tritt A."/>
            <person name="Adam C."/>
            <person name="Daum C."/>
            <person name="Floudas D."/>
            <person name="Sun H."/>
            <person name="Yadav J.S."/>
            <person name="Pangilinan J."/>
            <person name="Larsson K.H."/>
            <person name="Matsuura K."/>
            <person name="Barry K."/>
            <person name="Labutti K."/>
            <person name="Kuo R."/>
            <person name="Ohm R.A."/>
            <person name="Bhattacharya S.S."/>
            <person name="Shirouzu T."/>
            <person name="Yoshinaga Y."/>
            <person name="Martin F.M."/>
            <person name="Grigoriev I.V."/>
            <person name="Hibbett D.S."/>
        </authorList>
    </citation>
    <scope>NUCLEOTIDE SEQUENCE [LARGE SCALE GENOMIC DNA]</scope>
    <source>
        <strain evidence="17 18">HHB12029</strain>
    </source>
</reference>
<feature type="binding site" evidence="12">
    <location>
        <position position="181"/>
    </location>
    <ligand>
        <name>Ca(2+)</name>
        <dbReference type="ChEBI" id="CHEBI:29108"/>
        <label>2</label>
    </ligand>
</feature>
<feature type="binding site" evidence="12">
    <location>
        <position position="80"/>
    </location>
    <ligand>
        <name>Ca(2+)</name>
        <dbReference type="ChEBI" id="CHEBI:29108"/>
        <label>1</label>
    </ligand>
</feature>
<feature type="binding site" description="axial binding residue" evidence="12">
    <location>
        <position position="180"/>
    </location>
    <ligand>
        <name>heme b</name>
        <dbReference type="ChEBI" id="CHEBI:60344"/>
    </ligand>
    <ligandPart>
        <name>Fe</name>
        <dbReference type="ChEBI" id="CHEBI:18248"/>
    </ligandPart>
</feature>
<keyword evidence="5 12" id="KW-0479">Metal-binding</keyword>
<comment type="similarity">
    <text evidence="1 15">Belongs to the peroxidase family. Ligninase subfamily.</text>
</comment>
<feature type="active site" description="Proton acceptor" evidence="11">
    <location>
        <position position="64"/>
    </location>
</feature>
<dbReference type="GO" id="GO:0004601">
    <property type="term" value="F:peroxidase activity"/>
    <property type="evidence" value="ECO:0007669"/>
    <property type="project" value="UniProtKB-KW"/>
</dbReference>
<dbReference type="InterPro" id="IPR010255">
    <property type="entry name" value="Haem_peroxidase_sf"/>
</dbReference>
<dbReference type="InterPro" id="IPR036412">
    <property type="entry name" value="HAD-like_sf"/>
</dbReference>
<dbReference type="Pfam" id="PF11895">
    <property type="entry name" value="Peroxidase_ext"/>
    <property type="match status" value="1"/>
</dbReference>
<evidence type="ECO:0000256" key="5">
    <source>
        <dbReference type="ARBA" id="ARBA00022723"/>
    </source>
</evidence>
<dbReference type="Gene3D" id="1.10.420.10">
    <property type="entry name" value="Peroxidase, domain 2"/>
    <property type="match status" value="1"/>
</dbReference>
<dbReference type="PRINTS" id="PR00458">
    <property type="entry name" value="PEROXIDASE"/>
</dbReference>
<organism evidence="17 18">
    <name type="scientific">Exidia glandulosa HHB12029</name>
    <dbReference type="NCBI Taxonomy" id="1314781"/>
    <lineage>
        <taxon>Eukaryota</taxon>
        <taxon>Fungi</taxon>
        <taxon>Dikarya</taxon>
        <taxon>Basidiomycota</taxon>
        <taxon>Agaricomycotina</taxon>
        <taxon>Agaricomycetes</taxon>
        <taxon>Auriculariales</taxon>
        <taxon>Exidiaceae</taxon>
        <taxon>Exidia</taxon>
    </lineage>
</organism>
<evidence type="ECO:0000256" key="14">
    <source>
        <dbReference type="PIRSR" id="PIRSR601621-4"/>
    </source>
</evidence>
<feature type="chain" id="PRO_5007748454" description="Peroxidase" evidence="15">
    <location>
        <begin position="18"/>
        <end position="592"/>
    </location>
</feature>
<evidence type="ECO:0000256" key="9">
    <source>
        <dbReference type="ARBA" id="ARBA00023157"/>
    </source>
</evidence>
<feature type="binding site" evidence="12">
    <location>
        <position position="65"/>
    </location>
    <ligand>
        <name>Ca(2+)</name>
        <dbReference type="ChEBI" id="CHEBI:29108"/>
        <label>1</label>
    </ligand>
</feature>
<dbReference type="InParanoid" id="A0A165JRT1"/>
<dbReference type="Gene3D" id="1.10.520.10">
    <property type="match status" value="1"/>
</dbReference>
<evidence type="ECO:0000256" key="8">
    <source>
        <dbReference type="ARBA" id="ARBA00023004"/>
    </source>
</evidence>
<dbReference type="SUPFAM" id="SSF56784">
    <property type="entry name" value="HAD-like"/>
    <property type="match status" value="1"/>
</dbReference>
<keyword evidence="10" id="KW-0325">Glycoprotein</keyword>
<evidence type="ECO:0000256" key="4">
    <source>
        <dbReference type="ARBA" id="ARBA00022617"/>
    </source>
</evidence>
<keyword evidence="4 12" id="KW-0349">Heme</keyword>
<keyword evidence="12 15" id="KW-0106">Calcium</keyword>
<dbReference type="PANTHER" id="PTHR43316">
    <property type="entry name" value="HYDROLASE, HALOACID DELAHOGENASE-RELATED"/>
    <property type="match status" value="1"/>
</dbReference>
<dbReference type="InterPro" id="IPR019794">
    <property type="entry name" value="Peroxidases_AS"/>
</dbReference>
<evidence type="ECO:0000256" key="6">
    <source>
        <dbReference type="ARBA" id="ARBA00022801"/>
    </source>
</evidence>
<feature type="signal peptide" evidence="15">
    <location>
        <begin position="1"/>
        <end position="17"/>
    </location>
</feature>
<dbReference type="InterPro" id="IPR002016">
    <property type="entry name" value="Haem_peroxidase"/>
</dbReference>
<feature type="binding site" evidence="12">
    <location>
        <position position="207"/>
    </location>
    <ligand>
        <name>Ca(2+)</name>
        <dbReference type="ChEBI" id="CHEBI:29108"/>
        <label>2</label>
    </ligand>
</feature>
<keyword evidence="8 12" id="KW-0408">Iron</keyword>
<dbReference type="GO" id="GO:0046872">
    <property type="term" value="F:metal ion binding"/>
    <property type="evidence" value="ECO:0007669"/>
    <property type="project" value="UniProtKB-UniRule"/>
</dbReference>
<evidence type="ECO:0000259" key="16">
    <source>
        <dbReference type="PROSITE" id="PS50873"/>
    </source>
</evidence>
<evidence type="ECO:0000313" key="17">
    <source>
        <dbReference type="EMBL" id="KZV95242.1"/>
    </source>
</evidence>
<proteinExistence type="inferred from homology"/>
<feature type="disulfide bond" evidence="14">
    <location>
        <begin position="32"/>
        <end position="293"/>
    </location>
</feature>
<evidence type="ECO:0000256" key="15">
    <source>
        <dbReference type="RuleBase" id="RU363051"/>
    </source>
</evidence>
<comment type="similarity">
    <text evidence="2">Belongs to the HAD-like hydrolase superfamily. S-2-haloalkanoic acid dehalogenase family.</text>
</comment>